<dbReference type="Proteomes" id="UP000837857">
    <property type="component" value="Chromosome 1"/>
</dbReference>
<dbReference type="Pfam" id="PF00089">
    <property type="entry name" value="Trypsin"/>
    <property type="match status" value="1"/>
</dbReference>
<dbReference type="SUPFAM" id="SSF50494">
    <property type="entry name" value="Trypsin-like serine proteases"/>
    <property type="match status" value="1"/>
</dbReference>
<dbReference type="Gene3D" id="2.40.10.10">
    <property type="entry name" value="Trypsin-like serine proteases"/>
    <property type="match status" value="1"/>
</dbReference>
<evidence type="ECO:0000313" key="3">
    <source>
        <dbReference type="EMBL" id="CAH2035319.1"/>
    </source>
</evidence>
<dbReference type="InterPro" id="IPR001254">
    <property type="entry name" value="Trypsin_dom"/>
</dbReference>
<accession>A0ABN8HKS9</accession>
<protein>
    <recommendedName>
        <fullName evidence="2">Peptidase S1 domain-containing protein</fullName>
    </recommendedName>
</protein>
<sequence length="118" mass="13173">MDPMMRTISFVITSPNYYCDGYERHETRLQSGMLCAGVAREENAVAPCLAVPGAALVAHARLVGLQSWGFGCGYRNDLPLVYTDLRHYQPVNSDDNLKDRLDISEDDESEEDETDNGK</sequence>
<keyword evidence="4" id="KW-1185">Reference proteome</keyword>
<feature type="region of interest" description="Disordered" evidence="1">
    <location>
        <begin position="91"/>
        <end position="118"/>
    </location>
</feature>
<organism evidence="3 4">
    <name type="scientific">Iphiclides podalirius</name>
    <name type="common">scarce swallowtail</name>
    <dbReference type="NCBI Taxonomy" id="110791"/>
    <lineage>
        <taxon>Eukaryota</taxon>
        <taxon>Metazoa</taxon>
        <taxon>Ecdysozoa</taxon>
        <taxon>Arthropoda</taxon>
        <taxon>Hexapoda</taxon>
        <taxon>Insecta</taxon>
        <taxon>Pterygota</taxon>
        <taxon>Neoptera</taxon>
        <taxon>Endopterygota</taxon>
        <taxon>Lepidoptera</taxon>
        <taxon>Glossata</taxon>
        <taxon>Ditrysia</taxon>
        <taxon>Papilionoidea</taxon>
        <taxon>Papilionidae</taxon>
        <taxon>Papilioninae</taxon>
        <taxon>Iphiclides</taxon>
    </lineage>
</organism>
<name>A0ABN8HKS9_9NEOP</name>
<gene>
    <name evidence="3" type="ORF">IPOD504_LOCUS505</name>
</gene>
<dbReference type="InterPro" id="IPR009003">
    <property type="entry name" value="Peptidase_S1_PA"/>
</dbReference>
<dbReference type="EMBL" id="OW152813">
    <property type="protein sequence ID" value="CAH2035319.1"/>
    <property type="molecule type" value="Genomic_DNA"/>
</dbReference>
<proteinExistence type="predicted"/>
<dbReference type="InterPro" id="IPR043504">
    <property type="entry name" value="Peptidase_S1_PA_chymotrypsin"/>
</dbReference>
<feature type="compositionally biased region" description="Acidic residues" evidence="1">
    <location>
        <begin position="104"/>
        <end position="118"/>
    </location>
</feature>
<evidence type="ECO:0000313" key="4">
    <source>
        <dbReference type="Proteomes" id="UP000837857"/>
    </source>
</evidence>
<reference evidence="3" key="1">
    <citation type="submission" date="2022-03" db="EMBL/GenBank/DDBJ databases">
        <authorList>
            <person name="Martin H S."/>
        </authorList>
    </citation>
    <scope>NUCLEOTIDE SEQUENCE</scope>
</reference>
<feature type="non-terminal residue" evidence="3">
    <location>
        <position position="118"/>
    </location>
</feature>
<feature type="domain" description="Peptidase S1" evidence="2">
    <location>
        <begin position="6"/>
        <end position="90"/>
    </location>
</feature>
<evidence type="ECO:0000259" key="2">
    <source>
        <dbReference type="Pfam" id="PF00089"/>
    </source>
</evidence>
<evidence type="ECO:0000256" key="1">
    <source>
        <dbReference type="SAM" id="MobiDB-lite"/>
    </source>
</evidence>